<reference evidence="1" key="1">
    <citation type="submission" date="2020-10" db="EMBL/GenBank/DDBJ databases">
        <authorList>
            <person name="Gilroy R."/>
        </authorList>
    </citation>
    <scope>NUCLEOTIDE SEQUENCE</scope>
    <source>
        <strain evidence="1">ChiBcolR7-354</strain>
    </source>
</reference>
<dbReference type="Gene3D" id="1.10.150.240">
    <property type="entry name" value="Putative phosphatase, domain 2"/>
    <property type="match status" value="1"/>
</dbReference>
<dbReference type="SFLD" id="SFLDG01129">
    <property type="entry name" value="C1.5:_HAD__Beta-PGM__Phosphata"/>
    <property type="match status" value="1"/>
</dbReference>
<dbReference type="SFLD" id="SFLDG01135">
    <property type="entry name" value="C1.5.6:_HAD__Beta-PGM__Phospha"/>
    <property type="match status" value="1"/>
</dbReference>
<name>A0A9D0ZGY1_9FIRM</name>
<dbReference type="InterPro" id="IPR036412">
    <property type="entry name" value="HAD-like_sf"/>
</dbReference>
<proteinExistence type="predicted"/>
<dbReference type="SFLD" id="SFLDS00003">
    <property type="entry name" value="Haloacid_Dehalogenase"/>
    <property type="match status" value="1"/>
</dbReference>
<dbReference type="Gene3D" id="3.40.50.1000">
    <property type="entry name" value="HAD superfamily/HAD-like"/>
    <property type="match status" value="1"/>
</dbReference>
<protein>
    <submittedName>
        <fullName evidence="1">HAD family hydrolase</fullName>
    </submittedName>
</protein>
<dbReference type="SUPFAM" id="SSF56784">
    <property type="entry name" value="HAD-like"/>
    <property type="match status" value="1"/>
</dbReference>
<dbReference type="GO" id="GO:0008967">
    <property type="term" value="F:phosphoglycolate phosphatase activity"/>
    <property type="evidence" value="ECO:0007669"/>
    <property type="project" value="TreeGrafter"/>
</dbReference>
<comment type="caution">
    <text evidence="1">The sequence shown here is derived from an EMBL/GenBank/DDBJ whole genome shotgun (WGS) entry which is preliminary data.</text>
</comment>
<reference evidence="1" key="2">
    <citation type="journal article" date="2021" name="PeerJ">
        <title>Extensive microbial diversity within the chicken gut microbiome revealed by metagenomics and culture.</title>
        <authorList>
            <person name="Gilroy R."/>
            <person name="Ravi A."/>
            <person name="Getino M."/>
            <person name="Pursley I."/>
            <person name="Horton D.L."/>
            <person name="Alikhan N.F."/>
            <person name="Baker D."/>
            <person name="Gharbi K."/>
            <person name="Hall N."/>
            <person name="Watson M."/>
            <person name="Adriaenssens E.M."/>
            <person name="Foster-Nyarko E."/>
            <person name="Jarju S."/>
            <person name="Secka A."/>
            <person name="Antonio M."/>
            <person name="Oren A."/>
            <person name="Chaudhuri R.R."/>
            <person name="La Ragione R."/>
            <person name="Hildebrand F."/>
            <person name="Pallen M.J."/>
        </authorList>
    </citation>
    <scope>NUCLEOTIDE SEQUENCE</scope>
    <source>
        <strain evidence="1">ChiBcolR7-354</strain>
    </source>
</reference>
<evidence type="ECO:0000313" key="2">
    <source>
        <dbReference type="Proteomes" id="UP000824262"/>
    </source>
</evidence>
<evidence type="ECO:0000313" key="1">
    <source>
        <dbReference type="EMBL" id="HIQ79231.1"/>
    </source>
</evidence>
<dbReference type="EMBL" id="DVGA01000088">
    <property type="protein sequence ID" value="HIQ79231.1"/>
    <property type="molecule type" value="Genomic_DNA"/>
</dbReference>
<dbReference type="NCBIfam" id="TIGR01549">
    <property type="entry name" value="HAD-SF-IA-v1"/>
    <property type="match status" value="1"/>
</dbReference>
<dbReference type="InterPro" id="IPR050155">
    <property type="entry name" value="HAD-like_hydrolase_sf"/>
</dbReference>
<sequence>MKYDTVIFDLDGTLLDTLDDLRDAVNHAMRDFGLPEATHDEMRARLGNGSGYLIAHCVPGGREFPQYQEVFDDYLSYYEAHSRIKTAPYPGIMELLEELKAAGIKCAIVSNKPNTAAVQLARDFFSGYVLTAVGERPGVRRKPAPDTVLAAMAELGSAPESTVYVGDSEVDIDTAAAAGIDCISVTWGFRTREQLVESGAAVLVDDAAGLRGAIMG</sequence>
<dbReference type="GO" id="GO:0005829">
    <property type="term" value="C:cytosol"/>
    <property type="evidence" value="ECO:0007669"/>
    <property type="project" value="TreeGrafter"/>
</dbReference>
<dbReference type="NCBIfam" id="TIGR01509">
    <property type="entry name" value="HAD-SF-IA-v3"/>
    <property type="match status" value="1"/>
</dbReference>
<dbReference type="GO" id="GO:0006281">
    <property type="term" value="P:DNA repair"/>
    <property type="evidence" value="ECO:0007669"/>
    <property type="project" value="TreeGrafter"/>
</dbReference>
<dbReference type="PANTHER" id="PTHR43434:SF1">
    <property type="entry name" value="PHOSPHOGLYCOLATE PHOSPHATASE"/>
    <property type="match status" value="1"/>
</dbReference>
<dbReference type="InterPro" id="IPR041492">
    <property type="entry name" value="HAD_2"/>
</dbReference>
<dbReference type="Pfam" id="PF13419">
    <property type="entry name" value="HAD_2"/>
    <property type="match status" value="1"/>
</dbReference>
<dbReference type="InterPro" id="IPR023198">
    <property type="entry name" value="PGP-like_dom2"/>
</dbReference>
<dbReference type="InterPro" id="IPR006439">
    <property type="entry name" value="HAD-SF_hydro_IA"/>
</dbReference>
<dbReference type="InterPro" id="IPR023214">
    <property type="entry name" value="HAD_sf"/>
</dbReference>
<organism evidence="1 2">
    <name type="scientific">Candidatus Scatomorpha intestinavium</name>
    <dbReference type="NCBI Taxonomy" id="2840922"/>
    <lineage>
        <taxon>Bacteria</taxon>
        <taxon>Bacillati</taxon>
        <taxon>Bacillota</taxon>
        <taxon>Clostridia</taxon>
        <taxon>Eubacteriales</taxon>
        <taxon>Candidatus Scatomorpha</taxon>
    </lineage>
</organism>
<dbReference type="AlphaFoldDB" id="A0A9D0ZGY1"/>
<gene>
    <name evidence="1" type="ORF">IAB77_08235</name>
</gene>
<dbReference type="Proteomes" id="UP000824262">
    <property type="component" value="Unassembled WGS sequence"/>
</dbReference>
<dbReference type="PANTHER" id="PTHR43434">
    <property type="entry name" value="PHOSPHOGLYCOLATE PHOSPHATASE"/>
    <property type="match status" value="1"/>
</dbReference>
<accession>A0A9D0ZGY1</accession>
<keyword evidence="1" id="KW-0378">Hydrolase</keyword>